<dbReference type="RefSeq" id="WP_062509939.1">
    <property type="nucleotide sequence ID" value="NZ_BAQZ01000003.1"/>
</dbReference>
<dbReference type="Proteomes" id="UP000320772">
    <property type="component" value="Unassembled WGS sequence"/>
</dbReference>
<dbReference type="EMBL" id="BJLY01000002">
    <property type="protein sequence ID" value="GEB03918.1"/>
    <property type="molecule type" value="Genomic_DNA"/>
</dbReference>
<dbReference type="InterPro" id="IPR010982">
    <property type="entry name" value="Lambda_DNA-bd_dom_sf"/>
</dbReference>
<dbReference type="STRING" id="586239.AD943_08815"/>
<reference evidence="1 2" key="1">
    <citation type="submission" date="2019-06" db="EMBL/GenBank/DDBJ databases">
        <title>Whole genome shotgun sequence of Gluconobacter roseus NBRC 3990.</title>
        <authorList>
            <person name="Hosoyama A."/>
            <person name="Uohara A."/>
            <person name="Ohji S."/>
            <person name="Ichikawa N."/>
        </authorList>
    </citation>
    <scope>NUCLEOTIDE SEQUENCE [LARGE SCALE GENOMIC DNA]</scope>
    <source>
        <strain evidence="1 2">NBRC 3990</strain>
    </source>
</reference>
<comment type="caution">
    <text evidence="1">The sequence shown here is derived from an EMBL/GenBank/DDBJ whole genome shotgun (WGS) entry which is preliminary data.</text>
</comment>
<organism evidence="1 2">
    <name type="scientific">Gluconobacter roseus NBRC 3990</name>
    <dbReference type="NCBI Taxonomy" id="1307950"/>
    <lineage>
        <taxon>Bacteria</taxon>
        <taxon>Pseudomonadati</taxon>
        <taxon>Pseudomonadota</taxon>
        <taxon>Alphaproteobacteria</taxon>
        <taxon>Acetobacterales</taxon>
        <taxon>Acetobacteraceae</taxon>
        <taxon>Gluconobacter</taxon>
    </lineage>
</organism>
<accession>A0A4Y3M8X4</accession>
<dbReference type="AlphaFoldDB" id="A0A4Y3M8X4"/>
<protein>
    <submittedName>
        <fullName evidence="1">Uncharacterized protein</fullName>
    </submittedName>
</protein>
<proteinExistence type="predicted"/>
<keyword evidence="2" id="KW-1185">Reference proteome</keyword>
<evidence type="ECO:0000313" key="1">
    <source>
        <dbReference type="EMBL" id="GEB03918.1"/>
    </source>
</evidence>
<sequence length="72" mass="7526">MTDIPIGNAQSIVADAVELAGGQRALARLRGIAQCDISQAVNNGAADARNRVLNALGYAVVEVIRPLKGQNR</sequence>
<name>A0A4Y3M8X4_9PROT</name>
<dbReference type="GO" id="GO:0003677">
    <property type="term" value="F:DNA binding"/>
    <property type="evidence" value="ECO:0007669"/>
    <property type="project" value="InterPro"/>
</dbReference>
<dbReference type="Gene3D" id="1.10.260.40">
    <property type="entry name" value="lambda repressor-like DNA-binding domains"/>
    <property type="match status" value="1"/>
</dbReference>
<gene>
    <name evidence="1" type="ORF">GRO01_14940</name>
</gene>
<evidence type="ECO:0000313" key="2">
    <source>
        <dbReference type="Proteomes" id="UP000320772"/>
    </source>
</evidence>